<feature type="region of interest" description="Disordered" evidence="1">
    <location>
        <begin position="15"/>
        <end position="50"/>
    </location>
</feature>
<dbReference type="HOGENOM" id="CLU_3130065_0_0_1"/>
<keyword evidence="3" id="KW-1185">Reference proteome</keyword>
<sequence>MYVRTAQRIEIKAMESCMQHAKSTNDPREMKKAKKERQKGKRGNSKERKH</sequence>
<dbReference type="EMBL" id="KN822948">
    <property type="protein sequence ID" value="KIO33513.1"/>
    <property type="molecule type" value="Genomic_DNA"/>
</dbReference>
<organism evidence="2 3">
    <name type="scientific">Tulasnella calospora MUT 4182</name>
    <dbReference type="NCBI Taxonomy" id="1051891"/>
    <lineage>
        <taxon>Eukaryota</taxon>
        <taxon>Fungi</taxon>
        <taxon>Dikarya</taxon>
        <taxon>Basidiomycota</taxon>
        <taxon>Agaricomycotina</taxon>
        <taxon>Agaricomycetes</taxon>
        <taxon>Cantharellales</taxon>
        <taxon>Tulasnellaceae</taxon>
        <taxon>Tulasnella</taxon>
    </lineage>
</organism>
<dbReference type="AlphaFoldDB" id="A0A0C3LHR2"/>
<evidence type="ECO:0000256" key="1">
    <source>
        <dbReference type="SAM" id="MobiDB-lite"/>
    </source>
</evidence>
<protein>
    <submittedName>
        <fullName evidence="2">Uncharacterized protein</fullName>
    </submittedName>
</protein>
<accession>A0A0C3LHR2</accession>
<evidence type="ECO:0000313" key="3">
    <source>
        <dbReference type="Proteomes" id="UP000054248"/>
    </source>
</evidence>
<feature type="compositionally biased region" description="Basic residues" evidence="1">
    <location>
        <begin position="31"/>
        <end position="50"/>
    </location>
</feature>
<reference evidence="2 3" key="1">
    <citation type="submission" date="2014-04" db="EMBL/GenBank/DDBJ databases">
        <authorList>
            <consortium name="DOE Joint Genome Institute"/>
            <person name="Kuo A."/>
            <person name="Girlanda M."/>
            <person name="Perotto S."/>
            <person name="Kohler A."/>
            <person name="Nagy L.G."/>
            <person name="Floudas D."/>
            <person name="Copeland A."/>
            <person name="Barry K.W."/>
            <person name="Cichocki N."/>
            <person name="Veneault-Fourrey C."/>
            <person name="LaButti K."/>
            <person name="Lindquist E.A."/>
            <person name="Lipzen A."/>
            <person name="Lundell T."/>
            <person name="Morin E."/>
            <person name="Murat C."/>
            <person name="Sun H."/>
            <person name="Tunlid A."/>
            <person name="Henrissat B."/>
            <person name="Grigoriev I.V."/>
            <person name="Hibbett D.S."/>
            <person name="Martin F."/>
            <person name="Nordberg H.P."/>
            <person name="Cantor M.N."/>
            <person name="Hua S.X."/>
        </authorList>
    </citation>
    <scope>NUCLEOTIDE SEQUENCE [LARGE SCALE GENOMIC DNA]</scope>
    <source>
        <strain evidence="2 3">MUT 4182</strain>
    </source>
</reference>
<feature type="non-terminal residue" evidence="2">
    <location>
        <position position="50"/>
    </location>
</feature>
<evidence type="ECO:0000313" key="2">
    <source>
        <dbReference type="EMBL" id="KIO33513.1"/>
    </source>
</evidence>
<name>A0A0C3LHR2_9AGAM</name>
<gene>
    <name evidence="2" type="ORF">M407DRAFT_241073</name>
</gene>
<proteinExistence type="predicted"/>
<reference evidence="3" key="2">
    <citation type="submission" date="2015-01" db="EMBL/GenBank/DDBJ databases">
        <title>Evolutionary Origins and Diversification of the Mycorrhizal Mutualists.</title>
        <authorList>
            <consortium name="DOE Joint Genome Institute"/>
            <consortium name="Mycorrhizal Genomics Consortium"/>
            <person name="Kohler A."/>
            <person name="Kuo A."/>
            <person name="Nagy L.G."/>
            <person name="Floudas D."/>
            <person name="Copeland A."/>
            <person name="Barry K.W."/>
            <person name="Cichocki N."/>
            <person name="Veneault-Fourrey C."/>
            <person name="LaButti K."/>
            <person name="Lindquist E.A."/>
            <person name="Lipzen A."/>
            <person name="Lundell T."/>
            <person name="Morin E."/>
            <person name="Murat C."/>
            <person name="Riley R."/>
            <person name="Ohm R."/>
            <person name="Sun H."/>
            <person name="Tunlid A."/>
            <person name="Henrissat B."/>
            <person name="Grigoriev I.V."/>
            <person name="Hibbett D.S."/>
            <person name="Martin F."/>
        </authorList>
    </citation>
    <scope>NUCLEOTIDE SEQUENCE [LARGE SCALE GENOMIC DNA]</scope>
    <source>
        <strain evidence="3">MUT 4182</strain>
    </source>
</reference>
<dbReference type="Proteomes" id="UP000054248">
    <property type="component" value="Unassembled WGS sequence"/>
</dbReference>